<keyword evidence="3" id="KW-1185">Reference proteome</keyword>
<dbReference type="Pfam" id="PF13456">
    <property type="entry name" value="RVT_3"/>
    <property type="match status" value="1"/>
</dbReference>
<dbReference type="PANTHER" id="PTHR47723">
    <property type="entry name" value="OS05G0353850 PROTEIN"/>
    <property type="match status" value="1"/>
</dbReference>
<protein>
    <recommendedName>
        <fullName evidence="1">RNase H type-1 domain-containing protein</fullName>
    </recommendedName>
</protein>
<feature type="domain" description="RNase H type-1" evidence="1">
    <location>
        <begin position="97"/>
        <end position="201"/>
    </location>
</feature>
<dbReference type="InterPro" id="IPR002156">
    <property type="entry name" value="RNaseH_domain"/>
</dbReference>
<gene>
    <name evidence="2" type="ORF">V6N12_032423</name>
</gene>
<name>A0ABR2CCK8_9ROSI</name>
<dbReference type="InterPro" id="IPR036397">
    <property type="entry name" value="RNaseH_sf"/>
</dbReference>
<dbReference type="InterPro" id="IPR012337">
    <property type="entry name" value="RNaseH-like_sf"/>
</dbReference>
<dbReference type="CDD" id="cd06222">
    <property type="entry name" value="RNase_H_like"/>
    <property type="match status" value="1"/>
</dbReference>
<sequence length="204" mass="23369">MRSWIYKSLHDTSYFPMVTNDWDLIFGALIWFAWLHRNLCIFAPDECVSDSLLQRSLRLRNGTLHAFTTHPVPRSLVPPKGVVRCWSKPPQGWIKVNTDGARNPSTSFVCCGGIGRDENMLWCFGYSKKIGICSTYDAELWAIYEGLSTAWSLGYFKVIIETGNKEAYMSLSVNNPMLIASSLRVHFASMLNRDWEVRFEWGGR</sequence>
<dbReference type="PANTHER" id="PTHR47723:SF19">
    <property type="entry name" value="POLYNUCLEOTIDYL TRANSFERASE, RIBONUCLEASE H-LIKE SUPERFAMILY PROTEIN"/>
    <property type="match status" value="1"/>
</dbReference>
<comment type="caution">
    <text evidence="2">The sequence shown here is derived from an EMBL/GenBank/DDBJ whole genome shotgun (WGS) entry which is preliminary data.</text>
</comment>
<dbReference type="SUPFAM" id="SSF53098">
    <property type="entry name" value="Ribonuclease H-like"/>
    <property type="match status" value="1"/>
</dbReference>
<accession>A0ABR2CCK8</accession>
<evidence type="ECO:0000313" key="2">
    <source>
        <dbReference type="EMBL" id="KAK8517227.1"/>
    </source>
</evidence>
<dbReference type="Gene3D" id="3.30.420.10">
    <property type="entry name" value="Ribonuclease H-like superfamily/Ribonuclease H"/>
    <property type="match status" value="1"/>
</dbReference>
<evidence type="ECO:0000313" key="3">
    <source>
        <dbReference type="Proteomes" id="UP001472677"/>
    </source>
</evidence>
<reference evidence="2 3" key="1">
    <citation type="journal article" date="2024" name="G3 (Bethesda)">
        <title>Genome assembly of Hibiscus sabdariffa L. provides insights into metabolisms of medicinal natural products.</title>
        <authorList>
            <person name="Kim T."/>
        </authorList>
    </citation>
    <scope>NUCLEOTIDE SEQUENCE [LARGE SCALE GENOMIC DNA]</scope>
    <source>
        <strain evidence="2">TK-2024</strain>
        <tissue evidence="2">Old leaves</tissue>
    </source>
</reference>
<proteinExistence type="predicted"/>
<dbReference type="EMBL" id="JBBPBM010000056">
    <property type="protein sequence ID" value="KAK8517227.1"/>
    <property type="molecule type" value="Genomic_DNA"/>
</dbReference>
<dbReference type="Proteomes" id="UP001472677">
    <property type="component" value="Unassembled WGS sequence"/>
</dbReference>
<dbReference type="InterPro" id="IPR044730">
    <property type="entry name" value="RNase_H-like_dom_plant"/>
</dbReference>
<evidence type="ECO:0000259" key="1">
    <source>
        <dbReference type="Pfam" id="PF13456"/>
    </source>
</evidence>
<dbReference type="InterPro" id="IPR053151">
    <property type="entry name" value="RNase_H-like"/>
</dbReference>
<organism evidence="2 3">
    <name type="scientific">Hibiscus sabdariffa</name>
    <name type="common">roselle</name>
    <dbReference type="NCBI Taxonomy" id="183260"/>
    <lineage>
        <taxon>Eukaryota</taxon>
        <taxon>Viridiplantae</taxon>
        <taxon>Streptophyta</taxon>
        <taxon>Embryophyta</taxon>
        <taxon>Tracheophyta</taxon>
        <taxon>Spermatophyta</taxon>
        <taxon>Magnoliopsida</taxon>
        <taxon>eudicotyledons</taxon>
        <taxon>Gunneridae</taxon>
        <taxon>Pentapetalae</taxon>
        <taxon>rosids</taxon>
        <taxon>malvids</taxon>
        <taxon>Malvales</taxon>
        <taxon>Malvaceae</taxon>
        <taxon>Malvoideae</taxon>
        <taxon>Hibiscus</taxon>
    </lineage>
</organism>